<dbReference type="AlphaFoldDB" id="A0A9W7D7Y3"/>
<gene>
    <name evidence="1" type="ORF">Plil01_001803900</name>
</gene>
<reference evidence="1" key="1">
    <citation type="submission" date="2023-04" db="EMBL/GenBank/DDBJ databases">
        <title>Phytophthora lilii NBRC 32176.</title>
        <authorList>
            <person name="Ichikawa N."/>
            <person name="Sato H."/>
            <person name="Tonouchi N."/>
        </authorList>
    </citation>
    <scope>NUCLEOTIDE SEQUENCE</scope>
    <source>
        <strain evidence="1">NBRC 32176</strain>
    </source>
</reference>
<dbReference type="EMBL" id="BSXW01012462">
    <property type="protein sequence ID" value="GMF65360.1"/>
    <property type="molecule type" value="Genomic_DNA"/>
</dbReference>
<organism evidence="1 2">
    <name type="scientific">Phytophthora lilii</name>
    <dbReference type="NCBI Taxonomy" id="2077276"/>
    <lineage>
        <taxon>Eukaryota</taxon>
        <taxon>Sar</taxon>
        <taxon>Stramenopiles</taxon>
        <taxon>Oomycota</taxon>
        <taxon>Peronosporomycetes</taxon>
        <taxon>Peronosporales</taxon>
        <taxon>Peronosporaceae</taxon>
        <taxon>Phytophthora</taxon>
    </lineage>
</organism>
<dbReference type="Proteomes" id="UP001165083">
    <property type="component" value="Unassembled WGS sequence"/>
</dbReference>
<evidence type="ECO:0000313" key="1">
    <source>
        <dbReference type="EMBL" id="GMF65360.1"/>
    </source>
</evidence>
<name>A0A9W7D7Y3_9STRA</name>
<protein>
    <submittedName>
        <fullName evidence="1">Unnamed protein product</fullName>
    </submittedName>
</protein>
<sequence>MPTNITTKLDLNLSKGNKSNSFDVTSSWTLLFDSTSTISESTELAIKLDANVTSVDARKQTASRQLQNRTNDGSRYAHSGLTSIAATSRIMRL</sequence>
<proteinExistence type="predicted"/>
<accession>A0A9W7D7Y3</accession>
<keyword evidence="2" id="KW-1185">Reference proteome</keyword>
<comment type="caution">
    <text evidence="1">The sequence shown here is derived from an EMBL/GenBank/DDBJ whole genome shotgun (WGS) entry which is preliminary data.</text>
</comment>
<evidence type="ECO:0000313" key="2">
    <source>
        <dbReference type="Proteomes" id="UP001165083"/>
    </source>
</evidence>